<dbReference type="EMBL" id="MU970143">
    <property type="protein sequence ID" value="KAK9320150.1"/>
    <property type="molecule type" value="Genomic_DNA"/>
</dbReference>
<comment type="caution">
    <text evidence="1">The sequence shown here is derived from an EMBL/GenBank/DDBJ whole genome shotgun (WGS) entry which is preliminary data.</text>
</comment>
<organism evidence="1 2">
    <name type="scientific">Lipomyces orientalis</name>
    <dbReference type="NCBI Taxonomy" id="1233043"/>
    <lineage>
        <taxon>Eukaryota</taxon>
        <taxon>Fungi</taxon>
        <taxon>Dikarya</taxon>
        <taxon>Ascomycota</taxon>
        <taxon>Saccharomycotina</taxon>
        <taxon>Lipomycetes</taxon>
        <taxon>Lipomycetales</taxon>
        <taxon>Lipomycetaceae</taxon>
        <taxon>Lipomyces</taxon>
    </lineage>
</organism>
<keyword evidence="2" id="KW-1185">Reference proteome</keyword>
<proteinExistence type="predicted"/>
<dbReference type="Proteomes" id="UP001489719">
    <property type="component" value="Unassembled WGS sequence"/>
</dbReference>
<evidence type="ECO:0000313" key="1">
    <source>
        <dbReference type="EMBL" id="KAK9320150.1"/>
    </source>
</evidence>
<gene>
    <name evidence="1" type="ORF">V1517DRAFT_330329</name>
</gene>
<evidence type="ECO:0000313" key="2">
    <source>
        <dbReference type="Proteomes" id="UP001489719"/>
    </source>
</evidence>
<name>A0ACC3TG41_9ASCO</name>
<accession>A0ACC3TG41</accession>
<protein>
    <submittedName>
        <fullName evidence="1">Uncharacterized protein</fullName>
    </submittedName>
</protein>
<reference evidence="2" key="1">
    <citation type="journal article" date="2024" name="Front. Bioeng. Biotechnol.">
        <title>Genome-scale model development and genomic sequencing of the oleaginous clade Lipomyces.</title>
        <authorList>
            <person name="Czajka J.J."/>
            <person name="Han Y."/>
            <person name="Kim J."/>
            <person name="Mondo S.J."/>
            <person name="Hofstad B.A."/>
            <person name="Robles A."/>
            <person name="Haridas S."/>
            <person name="Riley R."/>
            <person name="LaButti K."/>
            <person name="Pangilinan J."/>
            <person name="Andreopoulos W."/>
            <person name="Lipzen A."/>
            <person name="Yan J."/>
            <person name="Wang M."/>
            <person name="Ng V."/>
            <person name="Grigoriev I.V."/>
            <person name="Spatafora J.W."/>
            <person name="Magnuson J.K."/>
            <person name="Baker S.E."/>
            <person name="Pomraning K.R."/>
        </authorList>
    </citation>
    <scope>NUCLEOTIDE SEQUENCE [LARGE SCALE GENOMIC DNA]</scope>
    <source>
        <strain evidence="2">CBS 10300</strain>
    </source>
</reference>
<sequence length="247" mass="26946">MALSCPSGAGIIDAAAPVLTTSSSFSSVSSSHPSPAASGYDGAFDNMLSSGGNTSQSSLVSAGQPAQFISLLSCPPILVCLVENIGVNDLKSLRLVCTHANDTIADSAIYHSYLKRLAISCSEATSSCRWATRRSKCFRCEADVCNNCISGVAPPTTYSQRCRRVCNFCRPTLIRGRCSCEIVPRWICRTCHLVEIQKDRDDQSMYGYVSACHICRRPVDKSRFSTFLSVLVTRDQCLCSWCYKWMA</sequence>